<dbReference type="AlphaFoldDB" id="A0A812LJT6"/>
<name>A0A812LJT6_9DINO</name>
<dbReference type="InterPro" id="IPR011989">
    <property type="entry name" value="ARM-like"/>
</dbReference>
<sequence length="341" mass="36027">MLHLFKLQLVIPDCSVVFLPSLKEALFQAYRRLEAGAADFVQDCASLRSSSSSSVPMRVLARNQAATILHGWVVEDRVVPVVCAALCRVESAELAAAPLARTLNGMGRALDSTGTTKEEMASFHEQIVRRTENGKAMLKLLQATDLASRTESLALLRRVYPQTSKVLGRHLLSDPQSIAALMQILQEAGGSSWADAPEEAALCAECVHFLRLVTAEDGDVRMIIIFQDGAEALLAIATQALSAASGSSGSDAASAFLGLAGDACVCVQQLVGQGPVAQKYMREAGHLATVTRTLRCVFAALALQAPGSCSAWTTGLQAAATVLLDLTGKEGKEMERGSGVT</sequence>
<reference evidence="1" key="1">
    <citation type="submission" date="2021-02" db="EMBL/GenBank/DDBJ databases">
        <authorList>
            <person name="Dougan E. K."/>
            <person name="Rhodes N."/>
            <person name="Thang M."/>
            <person name="Chan C."/>
        </authorList>
    </citation>
    <scope>NUCLEOTIDE SEQUENCE</scope>
</reference>
<evidence type="ECO:0000313" key="1">
    <source>
        <dbReference type="EMBL" id="CAE7241934.1"/>
    </source>
</evidence>
<accession>A0A812LJT6</accession>
<dbReference type="Proteomes" id="UP000604046">
    <property type="component" value="Unassembled WGS sequence"/>
</dbReference>
<dbReference type="EMBL" id="CAJNDS010000957">
    <property type="protein sequence ID" value="CAE7241934.1"/>
    <property type="molecule type" value="Genomic_DNA"/>
</dbReference>
<dbReference type="Gene3D" id="1.25.10.10">
    <property type="entry name" value="Leucine-rich Repeat Variant"/>
    <property type="match status" value="1"/>
</dbReference>
<comment type="caution">
    <text evidence="1">The sequence shown here is derived from an EMBL/GenBank/DDBJ whole genome shotgun (WGS) entry which is preliminary data.</text>
</comment>
<dbReference type="OrthoDB" id="452507at2759"/>
<proteinExistence type="predicted"/>
<protein>
    <submittedName>
        <fullName evidence="1">Uncharacterized protein</fullName>
    </submittedName>
</protein>
<organism evidence="1 2">
    <name type="scientific">Symbiodinium natans</name>
    <dbReference type="NCBI Taxonomy" id="878477"/>
    <lineage>
        <taxon>Eukaryota</taxon>
        <taxon>Sar</taxon>
        <taxon>Alveolata</taxon>
        <taxon>Dinophyceae</taxon>
        <taxon>Suessiales</taxon>
        <taxon>Symbiodiniaceae</taxon>
        <taxon>Symbiodinium</taxon>
    </lineage>
</organism>
<gene>
    <name evidence="1" type="ORF">SNAT2548_LOCUS11016</name>
</gene>
<keyword evidence="2" id="KW-1185">Reference proteome</keyword>
<evidence type="ECO:0000313" key="2">
    <source>
        <dbReference type="Proteomes" id="UP000604046"/>
    </source>
</evidence>